<reference evidence="1" key="1">
    <citation type="submission" date="2021-02" db="EMBL/GenBank/DDBJ databases">
        <title>Strain Y2R2, a novel species of the genus Halomonas.</title>
        <authorList>
            <person name="Huang H."/>
        </authorList>
    </citation>
    <scope>NUCLEOTIDE SEQUENCE</scope>
    <source>
        <strain evidence="1">Y2R2</strain>
    </source>
</reference>
<accession>A0A5C1NJ08</accession>
<gene>
    <name evidence="1" type="ORF">E4T21_14565</name>
</gene>
<evidence type="ECO:0000313" key="1">
    <source>
        <dbReference type="EMBL" id="QEM82633.1"/>
    </source>
</evidence>
<protein>
    <submittedName>
        <fullName evidence="1">SIR2 family protein</fullName>
    </submittedName>
</protein>
<dbReference type="OrthoDB" id="9812283at2"/>
<dbReference type="RefSeq" id="WP_149285757.1">
    <property type="nucleotide sequence ID" value="NZ_CP038437.2"/>
</dbReference>
<dbReference type="EMBL" id="CP038437">
    <property type="protein sequence ID" value="QEM82633.1"/>
    <property type="molecule type" value="Genomic_DNA"/>
</dbReference>
<dbReference type="InterPro" id="IPR029035">
    <property type="entry name" value="DHS-like_NAD/FAD-binding_dom"/>
</dbReference>
<keyword evidence="2" id="KW-1185">Reference proteome</keyword>
<evidence type="ECO:0000313" key="2">
    <source>
        <dbReference type="Proteomes" id="UP000324285"/>
    </source>
</evidence>
<sequence length="390" mass="44541">MDELIDEEWFSQIEEHLKCSEQSWLMGAGISFDAKLPLMYPMTNKVKKDVESSHKKLYDEIITPLFEELPENCHIEHVLSHLGDYAALAERNKEKKITINRSEIELVRLEEAHNIILESISNVIRCGYVEDKDGNTVEEGTPSVPIVDIGAHLEFVDTLFNHASAGVHERRKTVNIFTTNYDTLLEDALALNKVPYWDGFAGGAVAHRTQRYGEPTPSNGQRANLIKMHGSIDWFLCDKGYVWRVRDNDRYPKVDRRVLIYPQATKYIATQQDPFSTQFDLFRKSLNSSNSNTLAVCGYSFGDDHINNEIEFALSKEENKTVLLAFLECRDGIPACLERWRSSFFGSRVIIASLHGLYVGNQGPFKRKSDSDYWWTFRGVTSVLKNGCEV</sequence>
<name>A0A5C1NJ08_9GAMM</name>
<dbReference type="Proteomes" id="UP000324285">
    <property type="component" value="Chromosome"/>
</dbReference>
<dbReference type="SUPFAM" id="SSF52467">
    <property type="entry name" value="DHS-like NAD/FAD-binding domain"/>
    <property type="match status" value="1"/>
</dbReference>
<dbReference type="AlphaFoldDB" id="A0A5C1NJ08"/>
<organism evidence="1 2">
    <name type="scientific">Halomonas binhaiensis</name>
    <dbReference type="NCBI Taxonomy" id="2562282"/>
    <lineage>
        <taxon>Bacteria</taxon>
        <taxon>Pseudomonadati</taxon>
        <taxon>Pseudomonadota</taxon>
        <taxon>Gammaproteobacteria</taxon>
        <taxon>Oceanospirillales</taxon>
        <taxon>Halomonadaceae</taxon>
        <taxon>Halomonas</taxon>
    </lineage>
</organism>
<dbReference type="KEGG" id="hbh:E4T21_14565"/>
<dbReference type="Pfam" id="PF13289">
    <property type="entry name" value="SIR2_2"/>
    <property type="match status" value="1"/>
</dbReference>
<proteinExistence type="predicted"/>